<evidence type="ECO:0000256" key="1">
    <source>
        <dbReference type="SAM" id="SignalP"/>
    </source>
</evidence>
<organism evidence="3 4">
    <name type="scientific">Methylomonas fluvii</name>
    <dbReference type="NCBI Taxonomy" id="1854564"/>
    <lineage>
        <taxon>Bacteria</taxon>
        <taxon>Pseudomonadati</taxon>
        <taxon>Pseudomonadota</taxon>
        <taxon>Gammaproteobacteria</taxon>
        <taxon>Methylococcales</taxon>
        <taxon>Methylococcaceae</taxon>
        <taxon>Methylomonas</taxon>
    </lineage>
</organism>
<gene>
    <name evidence="3" type="ORF">EBB_23845</name>
</gene>
<dbReference type="PROSITE" id="PS51502">
    <property type="entry name" value="S_R_A_B_BARREL"/>
    <property type="match status" value="1"/>
</dbReference>
<keyword evidence="1" id="KW-0732">Signal</keyword>
<dbReference type="Pfam" id="PF07876">
    <property type="entry name" value="Dabb"/>
    <property type="match status" value="1"/>
</dbReference>
<comment type="caution">
    <text evidence="3">The sequence shown here is derived from an EMBL/GenBank/DDBJ whole genome shotgun (WGS) entry which is preliminary data.</text>
</comment>
<feature type="chain" id="PRO_5047131011" evidence="1">
    <location>
        <begin position="24"/>
        <end position="137"/>
    </location>
</feature>
<dbReference type="RefSeq" id="WP_192396131.1">
    <property type="nucleotide sequence ID" value="NZ_CAJHIU010000003.1"/>
</dbReference>
<feature type="signal peptide" evidence="1">
    <location>
        <begin position="1"/>
        <end position="23"/>
    </location>
</feature>
<keyword evidence="4" id="KW-1185">Reference proteome</keyword>
<name>A0ABR9DKL8_9GAMM</name>
<protein>
    <submittedName>
        <fullName evidence="3">Dabb family protein</fullName>
    </submittedName>
</protein>
<reference evidence="3 4" key="1">
    <citation type="submission" date="2020-09" db="EMBL/GenBank/DDBJ databases">
        <title>Methylomonas albis sp. nov. and Methylomonas fluvii sp. nov.: Two cold-adapted methanotrophs from the River Elbe and an amended description of Methylovulum psychrotolerans strain Eb1.</title>
        <authorList>
            <person name="Bussmann I.K."/>
            <person name="Klings K.-W."/>
            <person name="Warnstedt J."/>
            <person name="Hoppert M."/>
            <person name="Saborowski A."/>
            <person name="Horn F."/>
            <person name="Liebner S."/>
        </authorList>
    </citation>
    <scope>NUCLEOTIDE SEQUENCE [LARGE SCALE GENOMIC DNA]</scope>
    <source>
        <strain evidence="3 4">EbB</strain>
    </source>
</reference>
<proteinExistence type="predicted"/>
<accession>A0ABR9DKL8</accession>
<dbReference type="EMBL" id="JACXST010000003">
    <property type="protein sequence ID" value="MBD9363460.1"/>
    <property type="molecule type" value="Genomic_DNA"/>
</dbReference>
<dbReference type="SMART" id="SM00886">
    <property type="entry name" value="Dabb"/>
    <property type="match status" value="1"/>
</dbReference>
<evidence type="ECO:0000313" key="4">
    <source>
        <dbReference type="Proteomes" id="UP000641152"/>
    </source>
</evidence>
<dbReference type="SUPFAM" id="SSF54909">
    <property type="entry name" value="Dimeric alpha+beta barrel"/>
    <property type="match status" value="1"/>
</dbReference>
<dbReference type="InterPro" id="IPR013097">
    <property type="entry name" value="Dabb"/>
</dbReference>
<sequence length="137" mass="15314">MKRLYVLALAGLMAAGATGCAYTAKPDPQAQNRKVHHVVIVWLKRAGDEQLRQHYIQQSEGLAKLPGVLAYTVGTPAAIKRGRANTALDDSYDVAVSSIYESQQAYEAFLQNPEYLRLAQQELRPLVDKYKVYDFID</sequence>
<evidence type="ECO:0000259" key="2">
    <source>
        <dbReference type="PROSITE" id="PS51502"/>
    </source>
</evidence>
<dbReference type="Proteomes" id="UP000641152">
    <property type="component" value="Unassembled WGS sequence"/>
</dbReference>
<evidence type="ECO:0000313" key="3">
    <source>
        <dbReference type="EMBL" id="MBD9363460.1"/>
    </source>
</evidence>
<dbReference type="Gene3D" id="3.30.70.100">
    <property type="match status" value="1"/>
</dbReference>
<feature type="domain" description="Stress-response A/B barrel" evidence="2">
    <location>
        <begin position="35"/>
        <end position="135"/>
    </location>
</feature>
<dbReference type="InterPro" id="IPR011008">
    <property type="entry name" value="Dimeric_a/b-barrel"/>
</dbReference>
<dbReference type="PROSITE" id="PS51257">
    <property type="entry name" value="PROKAR_LIPOPROTEIN"/>
    <property type="match status" value="1"/>
</dbReference>